<evidence type="ECO:0000313" key="1">
    <source>
        <dbReference type="EMBL" id="CAI9259302.1"/>
    </source>
</evidence>
<accession>A0AA35VEF7</accession>
<name>A0AA35VEF7_LACSI</name>
<dbReference type="Proteomes" id="UP001177003">
    <property type="component" value="Chromosome 0"/>
</dbReference>
<reference evidence="1" key="1">
    <citation type="submission" date="2023-04" db="EMBL/GenBank/DDBJ databases">
        <authorList>
            <person name="Vijverberg K."/>
            <person name="Xiong W."/>
            <person name="Schranz E."/>
        </authorList>
    </citation>
    <scope>NUCLEOTIDE SEQUENCE</scope>
</reference>
<proteinExistence type="predicted"/>
<evidence type="ECO:0000313" key="2">
    <source>
        <dbReference type="Proteomes" id="UP001177003"/>
    </source>
</evidence>
<dbReference type="AlphaFoldDB" id="A0AA35VEF7"/>
<protein>
    <submittedName>
        <fullName evidence="1">Uncharacterized protein</fullName>
    </submittedName>
</protein>
<organism evidence="1 2">
    <name type="scientific">Lactuca saligna</name>
    <name type="common">Willowleaf lettuce</name>
    <dbReference type="NCBI Taxonomy" id="75948"/>
    <lineage>
        <taxon>Eukaryota</taxon>
        <taxon>Viridiplantae</taxon>
        <taxon>Streptophyta</taxon>
        <taxon>Embryophyta</taxon>
        <taxon>Tracheophyta</taxon>
        <taxon>Spermatophyta</taxon>
        <taxon>Magnoliopsida</taxon>
        <taxon>eudicotyledons</taxon>
        <taxon>Gunneridae</taxon>
        <taxon>Pentapetalae</taxon>
        <taxon>asterids</taxon>
        <taxon>campanulids</taxon>
        <taxon>Asterales</taxon>
        <taxon>Asteraceae</taxon>
        <taxon>Cichorioideae</taxon>
        <taxon>Cichorieae</taxon>
        <taxon>Lactucinae</taxon>
        <taxon>Lactuca</taxon>
    </lineage>
</organism>
<keyword evidence="2" id="KW-1185">Reference proteome</keyword>
<gene>
    <name evidence="1" type="ORF">LSALG_LOCUS204</name>
</gene>
<dbReference type="EMBL" id="OX465086">
    <property type="protein sequence ID" value="CAI9259302.1"/>
    <property type="molecule type" value="Genomic_DNA"/>
</dbReference>
<sequence>MEAKANRLKEEKTYLSSKSIADGSKAVLRAGIRDVIKSNYGKENIDPQFIKAKLDAFDKVIAEQKKMEEEKGFVLLQVTSDMVKGFNSSKNTVVGLSSSSPVIQVNMETNARTGTGSNIGSLIGMKMHKGMLIDESNASKDFNSSQIMENSLSSPAMGSAVDNKDVKGILGKSPLSQVAPVISGTNLVSEDNLINPISSPINCIDEDMKDSLNENGNLEVDTGNDMKKEQGTNFLSMDFTKPVASPAAKLVSDYNKKSYARMVESTNTAVDLNIKVIPKEDGKPKGKVELLYADLMLGGAPYHATLYGFFVGKKLAFPKM</sequence>